<dbReference type="PANTHER" id="PTHR22726">
    <property type="entry name" value="METALLOENDOPEPTIDASE OMA1"/>
    <property type="match status" value="1"/>
</dbReference>
<dbReference type="PANTHER" id="PTHR22726:SF1">
    <property type="entry name" value="METALLOENDOPEPTIDASE OMA1, MITOCHONDRIAL"/>
    <property type="match status" value="1"/>
</dbReference>
<feature type="domain" description="Peptidase M48" evidence="8">
    <location>
        <begin position="185"/>
        <end position="359"/>
    </location>
</feature>
<keyword evidence="11" id="KW-1185">Reference proteome</keyword>
<dbReference type="InterPro" id="IPR001915">
    <property type="entry name" value="Peptidase_M48"/>
</dbReference>
<comment type="cofactor">
    <cofactor evidence="6">
        <name>Zn(2+)</name>
        <dbReference type="ChEBI" id="CHEBI:29105"/>
    </cofactor>
    <text evidence="6">Binds 1 zinc ion per subunit.</text>
</comment>
<evidence type="ECO:0000256" key="6">
    <source>
        <dbReference type="RuleBase" id="RU003983"/>
    </source>
</evidence>
<evidence type="ECO:0000256" key="7">
    <source>
        <dbReference type="SAM" id="Phobius"/>
    </source>
</evidence>
<sequence>MGTKPPVFRAWYFDGRTANKHPAQVQPTAEHLVLRFKSGHQILWPYADIRLTPAGKGKTSTHLERITRDTPQPITEQLLIEDAAFLERVEQVAPEKLGSFWSRPKHARSRRLLLWLAALCIPFLLYGVWTVAIPALSDQVAENVPPEWEAKLGQTVFDSMFQNTPQAPAGQQKKLMDAITERLLATVPGQPYHFRVYIHPSMQVNALALPGGIVVVFQGLLNQSASPEELAGVLAHEFQHVLRRHSTRGIIRQLASGTLLSLMVGDANSVMNTVLNTAGQLDSLRFSRNMETEADRSGMEMMVAARIDPKGMVRIFEKLQKQEREMLQAIQDKTGETAEWMKYLSTHPAAQDRVKMLETLSQSAGSAPLPVLPEADWSVMHKRLQTTTQPKAK</sequence>
<keyword evidence="3 6" id="KW-0378">Hydrolase</keyword>
<evidence type="ECO:0000313" key="11">
    <source>
        <dbReference type="Proteomes" id="UP001157733"/>
    </source>
</evidence>
<keyword evidence="7" id="KW-1133">Transmembrane helix</keyword>
<protein>
    <submittedName>
        <fullName evidence="10">Peptidase, family M48</fullName>
    </submittedName>
</protein>
<gene>
    <name evidence="10" type="ORF">NSPWAT_0312</name>
</gene>
<evidence type="ECO:0000313" key="10">
    <source>
        <dbReference type="EMBL" id="CAI2717171.1"/>
    </source>
</evidence>
<dbReference type="InterPro" id="IPR055518">
    <property type="entry name" value="DUF7092"/>
</dbReference>
<keyword evidence="7" id="KW-0812">Transmembrane</keyword>
<dbReference type="CDD" id="cd07332">
    <property type="entry name" value="M48C_Oma1_like"/>
    <property type="match status" value="1"/>
</dbReference>
<evidence type="ECO:0000259" key="8">
    <source>
        <dbReference type="Pfam" id="PF01435"/>
    </source>
</evidence>
<feature type="transmembrane region" description="Helical" evidence="7">
    <location>
        <begin position="112"/>
        <end position="136"/>
    </location>
</feature>
<keyword evidence="1 6" id="KW-0645">Protease</keyword>
<keyword evidence="4 6" id="KW-0862">Zinc</keyword>
<dbReference type="Proteomes" id="UP001157733">
    <property type="component" value="Chromosome"/>
</dbReference>
<keyword evidence="2" id="KW-0479">Metal-binding</keyword>
<dbReference type="Pfam" id="PF23368">
    <property type="entry name" value="DUF7092"/>
    <property type="match status" value="1"/>
</dbReference>
<keyword evidence="7" id="KW-0472">Membrane</keyword>
<evidence type="ECO:0000256" key="2">
    <source>
        <dbReference type="ARBA" id="ARBA00022723"/>
    </source>
</evidence>
<organism evidence="10 11">
    <name type="scientific">Nitrospina watsonii</name>
    <dbReference type="NCBI Taxonomy" id="1323948"/>
    <lineage>
        <taxon>Bacteria</taxon>
        <taxon>Pseudomonadati</taxon>
        <taxon>Nitrospinota/Tectimicrobiota group</taxon>
        <taxon>Nitrospinota</taxon>
        <taxon>Nitrospinia</taxon>
        <taxon>Nitrospinales</taxon>
        <taxon>Nitrospinaceae</taxon>
        <taxon>Nitrospina</taxon>
    </lineage>
</organism>
<dbReference type="RefSeq" id="WP_282010130.1">
    <property type="nucleotide sequence ID" value="NZ_OX336137.1"/>
</dbReference>
<dbReference type="InterPro" id="IPR051156">
    <property type="entry name" value="Mito/Outer_Membr_Metalloprot"/>
</dbReference>
<comment type="similarity">
    <text evidence="6">Belongs to the peptidase M48 family.</text>
</comment>
<dbReference type="EMBL" id="OX336137">
    <property type="protein sequence ID" value="CAI2717171.1"/>
    <property type="molecule type" value="Genomic_DNA"/>
</dbReference>
<reference evidence="10 11" key="1">
    <citation type="submission" date="2022-09" db="EMBL/GenBank/DDBJ databases">
        <authorList>
            <person name="Kop L."/>
        </authorList>
    </citation>
    <scope>NUCLEOTIDE SEQUENCE [LARGE SCALE GENOMIC DNA]</scope>
    <source>
        <strain evidence="10 11">347</strain>
    </source>
</reference>
<proteinExistence type="inferred from homology"/>
<evidence type="ECO:0000256" key="3">
    <source>
        <dbReference type="ARBA" id="ARBA00022801"/>
    </source>
</evidence>
<dbReference type="Pfam" id="PF01435">
    <property type="entry name" value="Peptidase_M48"/>
    <property type="match status" value="1"/>
</dbReference>
<accession>A0ABN8VVB0</accession>
<evidence type="ECO:0000256" key="5">
    <source>
        <dbReference type="ARBA" id="ARBA00023049"/>
    </source>
</evidence>
<evidence type="ECO:0000259" key="9">
    <source>
        <dbReference type="Pfam" id="PF23368"/>
    </source>
</evidence>
<dbReference type="Gene3D" id="3.30.2010.10">
    <property type="entry name" value="Metalloproteases ('zincins'), catalytic domain"/>
    <property type="match status" value="1"/>
</dbReference>
<keyword evidence="5 6" id="KW-0482">Metalloprotease</keyword>
<evidence type="ECO:0000256" key="4">
    <source>
        <dbReference type="ARBA" id="ARBA00022833"/>
    </source>
</evidence>
<feature type="domain" description="DUF7092" evidence="9">
    <location>
        <begin position="8"/>
        <end position="58"/>
    </location>
</feature>
<name>A0ABN8VVB0_9BACT</name>
<evidence type="ECO:0000256" key="1">
    <source>
        <dbReference type="ARBA" id="ARBA00022670"/>
    </source>
</evidence>